<evidence type="ECO:0000313" key="4">
    <source>
        <dbReference type="EMBL" id="MBC2769342.1"/>
    </source>
</evidence>
<feature type="domain" description="LysM" evidence="3">
    <location>
        <begin position="64"/>
        <end position="108"/>
    </location>
</feature>
<dbReference type="InterPro" id="IPR018392">
    <property type="entry name" value="LysM"/>
</dbReference>
<feature type="region of interest" description="Disordered" evidence="2">
    <location>
        <begin position="114"/>
        <end position="140"/>
    </location>
</feature>
<sequence length="266" mass="27455">MYAESFTSGASARPQSHASVRYSRGLRLAGVLLMVVLAGCASRKTQAPVSDMSSGGGSVAAAGGIYVVRPGDTLYKIAQTYNVDVNTLIRLNNISDPSQLRVGQTLRLTGNADMASAPAPASAPATPAKAPADTSSATPSRASDAALVSWGWPANGKIIQGFTANTKGIDIEGKVGDPVTAAASGKVMYAGNGVRGLGNLILIGHSNGFITAYAHNHKLLVKTGQEVSKGVKIAEIGQTDTTSPRLHFEIRRSGTPVNPLAYLPSR</sequence>
<gene>
    <name evidence="4" type="ORF">GTU67_05360</name>
</gene>
<evidence type="ECO:0000256" key="2">
    <source>
        <dbReference type="SAM" id="MobiDB-lite"/>
    </source>
</evidence>
<evidence type="ECO:0000313" key="5">
    <source>
        <dbReference type="Proteomes" id="UP000545386"/>
    </source>
</evidence>
<dbReference type="SMART" id="SM00257">
    <property type="entry name" value="LysM"/>
    <property type="match status" value="1"/>
</dbReference>
<dbReference type="CDD" id="cd12797">
    <property type="entry name" value="M23_peptidase"/>
    <property type="match status" value="1"/>
</dbReference>
<accession>A0A842HNP5</accession>
<dbReference type="SUPFAM" id="SSF51261">
    <property type="entry name" value="Duplicated hybrid motif"/>
    <property type="match status" value="1"/>
</dbReference>
<dbReference type="Gene3D" id="3.10.350.10">
    <property type="entry name" value="LysM domain"/>
    <property type="match status" value="1"/>
</dbReference>
<comment type="similarity">
    <text evidence="1">Belongs to the E.coli NlpD/Haemophilus LppB family.</text>
</comment>
<dbReference type="Pfam" id="PF01551">
    <property type="entry name" value="Peptidase_M23"/>
    <property type="match status" value="1"/>
</dbReference>
<reference evidence="4 5" key="1">
    <citation type="submission" date="2020-08" db="EMBL/GenBank/DDBJ databases">
        <title>Paraeoetvoesia sp. YC-7-48 draft genome sequence.</title>
        <authorList>
            <person name="Yao L."/>
        </authorList>
    </citation>
    <scope>NUCLEOTIDE SEQUENCE [LARGE SCALE GENOMIC DNA]</scope>
    <source>
        <strain evidence="5">YC-7-48</strain>
    </source>
</reference>
<dbReference type="InterPro" id="IPR050570">
    <property type="entry name" value="Cell_wall_metabolism_enzyme"/>
</dbReference>
<evidence type="ECO:0000259" key="3">
    <source>
        <dbReference type="PROSITE" id="PS51782"/>
    </source>
</evidence>
<dbReference type="RefSeq" id="WP_185779084.1">
    <property type="nucleotide sequence ID" value="NZ_JACJUU010000003.1"/>
</dbReference>
<dbReference type="Proteomes" id="UP000545386">
    <property type="component" value="Unassembled WGS sequence"/>
</dbReference>
<organism evidence="4 5">
    <name type="scientific">Pusillimonas minor</name>
    <dbReference type="NCBI Taxonomy" id="2697024"/>
    <lineage>
        <taxon>Bacteria</taxon>
        <taxon>Pseudomonadati</taxon>
        <taxon>Pseudomonadota</taxon>
        <taxon>Betaproteobacteria</taxon>
        <taxon>Burkholderiales</taxon>
        <taxon>Alcaligenaceae</taxon>
        <taxon>Pusillimonas</taxon>
    </lineage>
</organism>
<proteinExistence type="inferred from homology"/>
<dbReference type="GO" id="GO:0032153">
    <property type="term" value="C:cell division site"/>
    <property type="evidence" value="ECO:0007669"/>
    <property type="project" value="TreeGrafter"/>
</dbReference>
<keyword evidence="5" id="KW-1185">Reference proteome</keyword>
<dbReference type="InterPro" id="IPR016047">
    <property type="entry name" value="M23ase_b-sheet_dom"/>
</dbReference>
<dbReference type="GO" id="GO:0004222">
    <property type="term" value="F:metalloendopeptidase activity"/>
    <property type="evidence" value="ECO:0007669"/>
    <property type="project" value="TreeGrafter"/>
</dbReference>
<dbReference type="CDD" id="cd00118">
    <property type="entry name" value="LysM"/>
    <property type="match status" value="1"/>
</dbReference>
<dbReference type="AlphaFoldDB" id="A0A842HNP5"/>
<dbReference type="Gene3D" id="2.70.70.10">
    <property type="entry name" value="Glucose Permease (Domain IIA)"/>
    <property type="match status" value="1"/>
</dbReference>
<dbReference type="Pfam" id="PF01476">
    <property type="entry name" value="LysM"/>
    <property type="match status" value="1"/>
</dbReference>
<dbReference type="InterPro" id="IPR036779">
    <property type="entry name" value="LysM_dom_sf"/>
</dbReference>
<dbReference type="EMBL" id="JACJUU010000003">
    <property type="protein sequence ID" value="MBC2769342.1"/>
    <property type="molecule type" value="Genomic_DNA"/>
</dbReference>
<dbReference type="PANTHER" id="PTHR21666:SF263">
    <property type="entry name" value="MUREIN HYDROLASE ACTIVATOR NLPD"/>
    <property type="match status" value="1"/>
</dbReference>
<evidence type="ECO:0000256" key="1">
    <source>
        <dbReference type="ARBA" id="ARBA00038420"/>
    </source>
</evidence>
<dbReference type="GO" id="GO:0009279">
    <property type="term" value="C:cell outer membrane"/>
    <property type="evidence" value="ECO:0007669"/>
    <property type="project" value="TreeGrafter"/>
</dbReference>
<dbReference type="PANTHER" id="PTHR21666">
    <property type="entry name" value="PEPTIDASE-RELATED"/>
    <property type="match status" value="1"/>
</dbReference>
<dbReference type="PROSITE" id="PS51782">
    <property type="entry name" value="LYSM"/>
    <property type="match status" value="1"/>
</dbReference>
<protein>
    <submittedName>
        <fullName evidence="4">Peptidoglycan DD-metalloendopeptidase family protein</fullName>
    </submittedName>
</protein>
<dbReference type="InterPro" id="IPR011055">
    <property type="entry name" value="Dup_hybrid_motif"/>
</dbReference>
<comment type="caution">
    <text evidence="4">The sequence shown here is derived from an EMBL/GenBank/DDBJ whole genome shotgun (WGS) entry which is preliminary data.</text>
</comment>
<name>A0A842HNP5_9BURK</name>